<evidence type="ECO:0000313" key="4">
    <source>
        <dbReference type="Proteomes" id="UP000240624"/>
    </source>
</evidence>
<evidence type="ECO:0000313" key="2">
    <source>
        <dbReference type="EMBL" id="SLN71905.1"/>
    </source>
</evidence>
<evidence type="ECO:0000313" key="3">
    <source>
        <dbReference type="Proteomes" id="UP000193495"/>
    </source>
</evidence>
<evidence type="ECO:0000313" key="1">
    <source>
        <dbReference type="EMBL" id="PSK80336.1"/>
    </source>
</evidence>
<keyword evidence="4" id="KW-1185">Reference proteome</keyword>
<sequence length="255" mass="26708">MQSSDLLEAIWRGDIACAGDSDTEARFGLILDAMLPMRRVALQRGDGLGGQVMSEQAELMPALALGDVIEEELELVAPYGALVVILDRAALRPGAGDAARSQLAGRLVGELLVDAVQRGVFPVEQETDALYLLAQAYDAFAASPRMQRLGLVAAPFRAGLAAVLASFWTGGAVRGSEPDMLLGGPLFLASPRLRDYLGALDASFSAPAIELAVPDLIGFAHGARSHDDWLRAIGTRIGAVLGRTTAAQDQAAGDS</sequence>
<gene>
    <name evidence="1" type="ORF">CLV79_12410</name>
    <name evidence="2" type="ORF">LOS8367_03650</name>
</gene>
<reference evidence="2 3" key="1">
    <citation type="submission" date="2017-03" db="EMBL/GenBank/DDBJ databases">
        <authorList>
            <person name="Afonso C.L."/>
            <person name="Miller P.J."/>
            <person name="Scott M.A."/>
            <person name="Spackman E."/>
            <person name="Goraichik I."/>
            <person name="Dimitrov K.M."/>
            <person name="Suarez D.L."/>
            <person name="Swayne D.E."/>
        </authorList>
    </citation>
    <scope>NUCLEOTIDE SEQUENCE [LARGE SCALE GENOMIC DNA]</scope>
    <source>
        <strain evidence="2 3">CECT 8367</strain>
    </source>
</reference>
<dbReference type="EMBL" id="PYGB01000024">
    <property type="protein sequence ID" value="PSK80336.1"/>
    <property type="molecule type" value="Genomic_DNA"/>
</dbReference>
<dbReference type="EMBL" id="FWFY01000022">
    <property type="protein sequence ID" value="SLN71905.1"/>
    <property type="molecule type" value="Genomic_DNA"/>
</dbReference>
<dbReference type="Proteomes" id="UP000193495">
    <property type="component" value="Unassembled WGS sequence"/>
</dbReference>
<accession>A0A1X7A7B0</accession>
<dbReference type="OrthoDB" id="7842549at2"/>
<proteinExistence type="predicted"/>
<organism evidence="2 3">
    <name type="scientific">Limimaricola soesokkakensis</name>
    <dbReference type="NCBI Taxonomy" id="1343159"/>
    <lineage>
        <taxon>Bacteria</taxon>
        <taxon>Pseudomonadati</taxon>
        <taxon>Pseudomonadota</taxon>
        <taxon>Alphaproteobacteria</taxon>
        <taxon>Rhodobacterales</taxon>
        <taxon>Paracoccaceae</taxon>
        <taxon>Limimaricola</taxon>
    </lineage>
</organism>
<reference evidence="1 4" key="2">
    <citation type="submission" date="2018-03" db="EMBL/GenBank/DDBJ databases">
        <title>Genomic Encyclopedia of Archaeal and Bacterial Type Strains, Phase II (KMG-II): from individual species to whole genera.</title>
        <authorList>
            <person name="Goeker M."/>
        </authorList>
    </citation>
    <scope>NUCLEOTIDE SEQUENCE [LARGE SCALE GENOMIC DNA]</scope>
    <source>
        <strain evidence="1 4">DSM 29956</strain>
    </source>
</reference>
<dbReference type="RefSeq" id="WP_085897939.1">
    <property type="nucleotide sequence ID" value="NZ_FWFY01000022.1"/>
</dbReference>
<protein>
    <submittedName>
        <fullName evidence="2">Uncharacterized protein</fullName>
    </submittedName>
</protein>
<dbReference type="AlphaFoldDB" id="A0A1X7A7B0"/>
<dbReference type="Proteomes" id="UP000240624">
    <property type="component" value="Unassembled WGS sequence"/>
</dbReference>
<name>A0A1X7A7B0_9RHOB</name>